<feature type="transmembrane region" description="Helical" evidence="1">
    <location>
        <begin position="105"/>
        <end position="123"/>
    </location>
</feature>
<dbReference type="eggNOG" id="COG0671">
    <property type="taxonomic scope" value="Bacteria"/>
</dbReference>
<name>W7YB43_9BACT</name>
<dbReference type="STRING" id="869213.GCA_000517085_03294"/>
<dbReference type="Proteomes" id="UP000019402">
    <property type="component" value="Unassembled WGS sequence"/>
</dbReference>
<feature type="transmembrane region" description="Helical" evidence="1">
    <location>
        <begin position="46"/>
        <end position="69"/>
    </location>
</feature>
<feature type="transmembrane region" description="Helical" evidence="1">
    <location>
        <begin position="81"/>
        <end position="99"/>
    </location>
</feature>
<keyword evidence="1" id="KW-0812">Transmembrane</keyword>
<feature type="transmembrane region" description="Helical" evidence="1">
    <location>
        <begin position="183"/>
        <end position="202"/>
    </location>
</feature>
<feature type="transmembrane region" description="Helical" evidence="1">
    <location>
        <begin position="130"/>
        <end position="149"/>
    </location>
</feature>
<protein>
    <recommendedName>
        <fullName evidence="4">PAP2 superfamily protein</fullName>
    </recommendedName>
</protein>
<reference evidence="2 3" key="1">
    <citation type="journal article" date="2014" name="Genome Announc.">
        <title>Draft Genome Sequence of Cytophaga fermentans JCM 21142T, a Facultative Anaerobe Isolated from Marine Mud.</title>
        <authorList>
            <person name="Starns D."/>
            <person name="Oshima K."/>
            <person name="Suda W."/>
            <person name="Iino T."/>
            <person name="Yuki M."/>
            <person name="Inoue J."/>
            <person name="Kitamura K."/>
            <person name="Iida T."/>
            <person name="Darby A."/>
            <person name="Hattori M."/>
            <person name="Ohkuma M."/>
        </authorList>
    </citation>
    <scope>NUCLEOTIDE SEQUENCE [LARGE SCALE GENOMIC DNA]</scope>
    <source>
        <strain evidence="2 3">JCM 21142</strain>
    </source>
</reference>
<proteinExistence type="predicted"/>
<dbReference type="EMBL" id="BAMD01000002">
    <property type="protein sequence ID" value="GAF01581.1"/>
    <property type="molecule type" value="Genomic_DNA"/>
</dbReference>
<keyword evidence="1" id="KW-0472">Membrane</keyword>
<sequence length="203" mass="22570">MAKRVAFIVSLLLHPLLMPTIGLLVIFSTQSHVTFIPFEYRRMVTIIVLVSTCILPLSIMPLFLQMGIMKTMQMETAKERIVPLLTTSVFFLLGYFFLGKFQLPTFIPVFILGTLLAALLSMCISFFWKISIHMVGIGGLWGALLSLSVKYGINTFLWMLAVIAVAGMVGSCRLILGAHTPKQVYAGFGLGLMVICSLVYVYY</sequence>
<feature type="transmembrane region" description="Helical" evidence="1">
    <location>
        <begin position="155"/>
        <end position="176"/>
    </location>
</feature>
<evidence type="ECO:0000313" key="2">
    <source>
        <dbReference type="EMBL" id="GAF01581.1"/>
    </source>
</evidence>
<dbReference type="RefSeq" id="WP_052343250.1">
    <property type="nucleotide sequence ID" value="NZ_BAMD01000002.1"/>
</dbReference>
<keyword evidence="3" id="KW-1185">Reference proteome</keyword>
<dbReference type="AlphaFoldDB" id="W7YB43"/>
<evidence type="ECO:0008006" key="4">
    <source>
        <dbReference type="Google" id="ProtNLM"/>
    </source>
</evidence>
<keyword evidence="1" id="KW-1133">Transmembrane helix</keyword>
<dbReference type="OrthoDB" id="9786064at2"/>
<gene>
    <name evidence="2" type="ORF">JCM21142_193</name>
</gene>
<evidence type="ECO:0000313" key="3">
    <source>
        <dbReference type="Proteomes" id="UP000019402"/>
    </source>
</evidence>
<organism evidence="2 3">
    <name type="scientific">Saccharicrinis fermentans DSM 9555 = JCM 21142</name>
    <dbReference type="NCBI Taxonomy" id="869213"/>
    <lineage>
        <taxon>Bacteria</taxon>
        <taxon>Pseudomonadati</taxon>
        <taxon>Bacteroidota</taxon>
        <taxon>Bacteroidia</taxon>
        <taxon>Marinilabiliales</taxon>
        <taxon>Marinilabiliaceae</taxon>
        <taxon>Saccharicrinis</taxon>
    </lineage>
</organism>
<accession>W7YB43</accession>
<evidence type="ECO:0000256" key="1">
    <source>
        <dbReference type="SAM" id="Phobius"/>
    </source>
</evidence>
<comment type="caution">
    <text evidence="2">The sequence shown here is derived from an EMBL/GenBank/DDBJ whole genome shotgun (WGS) entry which is preliminary data.</text>
</comment>